<evidence type="ECO:0000313" key="3">
    <source>
        <dbReference type="Proteomes" id="UP000029227"/>
    </source>
</evidence>
<feature type="region of interest" description="Disordered" evidence="1">
    <location>
        <begin position="46"/>
        <end position="97"/>
    </location>
</feature>
<feature type="region of interest" description="Disordered" evidence="1">
    <location>
        <begin position="225"/>
        <end position="290"/>
    </location>
</feature>
<evidence type="ECO:0000313" key="2">
    <source>
        <dbReference type="EMBL" id="GAL03651.1"/>
    </source>
</evidence>
<sequence>MATNFFQRWSSRKLKAREETAPETPDTAIVNEDATTDAAVSNVAHNPAVTETTAENAVATAKDKTAPESLSPATSTATSTTAVSTAESVESDNDGTVKDENAEAALPTLNDVVNVSFESGVTDFMKAGVEKSVKKAALRKLFHSDEFNYISDMDDHTEDFSNVPALDATVTAQLRSWVNQAAEHLEDALEQTVSGADTQTSPSAALVDEIDSGVALPDSFEQYHADEPKDANAGANDAEALAEKAQATDAEDKQDATHRQLSEREEDAEQYTENSNDNEHVSSTKMDSTS</sequence>
<proteinExistence type="predicted"/>
<evidence type="ECO:0000256" key="1">
    <source>
        <dbReference type="SAM" id="MobiDB-lite"/>
    </source>
</evidence>
<comment type="caution">
    <text evidence="2">The sequence shown here is derived from an EMBL/GenBank/DDBJ whole genome shotgun (WGS) entry which is preliminary data.</text>
</comment>
<feature type="compositionally biased region" description="Low complexity" evidence="1">
    <location>
        <begin position="48"/>
        <end position="60"/>
    </location>
</feature>
<name>A0A090QL55_9GAMM</name>
<feature type="compositionally biased region" description="Low complexity" evidence="1">
    <location>
        <begin position="67"/>
        <end position="88"/>
    </location>
</feature>
<feature type="compositionally biased region" description="Basic and acidic residues" evidence="1">
    <location>
        <begin position="250"/>
        <end position="263"/>
    </location>
</feature>
<dbReference type="STRING" id="754436.JCM19237_6545"/>
<accession>A0A090QL55</accession>
<dbReference type="Pfam" id="PF11748">
    <property type="entry name" value="DUF3306"/>
    <property type="match status" value="1"/>
</dbReference>
<dbReference type="AlphaFoldDB" id="A0A090QL55"/>
<gene>
    <name evidence="2" type="ORF">JCM19237_6545</name>
</gene>
<evidence type="ECO:0008006" key="4">
    <source>
        <dbReference type="Google" id="ProtNLM"/>
    </source>
</evidence>
<feature type="compositionally biased region" description="Low complexity" evidence="1">
    <location>
        <begin position="231"/>
        <end position="248"/>
    </location>
</feature>
<dbReference type="InterPro" id="IPR021735">
    <property type="entry name" value="DUF3306"/>
</dbReference>
<feature type="region of interest" description="Disordered" evidence="1">
    <location>
        <begin position="1"/>
        <end position="33"/>
    </location>
</feature>
<dbReference type="Proteomes" id="UP000029227">
    <property type="component" value="Unassembled WGS sequence"/>
</dbReference>
<reference evidence="2 3" key="1">
    <citation type="journal article" date="2014" name="Genome Announc.">
        <title>Draft Genome Sequences of Two Vibrionaceae Species, Vibrio ponticus C121 and Photobacterium aphoticum C119, Isolated as Coral Reef Microbiota.</title>
        <authorList>
            <person name="Al-saari N."/>
            <person name="Meirelles P.M."/>
            <person name="Mino S."/>
            <person name="Suda W."/>
            <person name="Oshima K."/>
            <person name="Hattori M."/>
            <person name="Ohkuma M."/>
            <person name="Thompson F.L."/>
            <person name="Gomez-Gil B."/>
            <person name="Sawabe T."/>
            <person name="Sawabe T."/>
        </authorList>
    </citation>
    <scope>NUCLEOTIDE SEQUENCE [LARGE SCALE GENOMIC DNA]</scope>
    <source>
        <strain evidence="2 3">JCM 19237</strain>
    </source>
</reference>
<organism evidence="2 3">
    <name type="scientific">Photobacterium aphoticum</name>
    <dbReference type="NCBI Taxonomy" id="754436"/>
    <lineage>
        <taxon>Bacteria</taxon>
        <taxon>Pseudomonadati</taxon>
        <taxon>Pseudomonadota</taxon>
        <taxon>Gammaproteobacteria</taxon>
        <taxon>Vibrionales</taxon>
        <taxon>Vibrionaceae</taxon>
        <taxon>Photobacterium</taxon>
    </lineage>
</organism>
<dbReference type="EMBL" id="BBMN01000002">
    <property type="protein sequence ID" value="GAL03651.1"/>
    <property type="molecule type" value="Genomic_DNA"/>
</dbReference>
<protein>
    <recommendedName>
        <fullName evidence="4">DUF3306 domain-containing protein</fullName>
    </recommendedName>
</protein>
<dbReference type="eggNOG" id="ENOG5032ZGA">
    <property type="taxonomic scope" value="Bacteria"/>
</dbReference>